<organism evidence="6 7">
    <name type="scientific">Sediminicurvatus halobius</name>
    <dbReference type="NCBI Taxonomy" id="2182432"/>
    <lineage>
        <taxon>Bacteria</taxon>
        <taxon>Pseudomonadati</taxon>
        <taxon>Pseudomonadota</taxon>
        <taxon>Gammaproteobacteria</taxon>
        <taxon>Chromatiales</taxon>
        <taxon>Ectothiorhodospiraceae</taxon>
        <taxon>Sediminicurvatus</taxon>
    </lineage>
</organism>
<evidence type="ECO:0000256" key="2">
    <source>
        <dbReference type="ARBA" id="ARBA00022694"/>
    </source>
</evidence>
<dbReference type="Gene3D" id="3.30.2350.20">
    <property type="entry name" value="TruD, catalytic domain"/>
    <property type="match status" value="1"/>
</dbReference>
<evidence type="ECO:0000256" key="4">
    <source>
        <dbReference type="HAMAP-Rule" id="MF_01082"/>
    </source>
</evidence>
<accession>A0A2U2N4G7</accession>
<dbReference type="EMBL" id="QFFI01000008">
    <property type="protein sequence ID" value="PWG63928.1"/>
    <property type="molecule type" value="Genomic_DNA"/>
</dbReference>
<dbReference type="GO" id="GO:0005829">
    <property type="term" value="C:cytosol"/>
    <property type="evidence" value="ECO:0007669"/>
    <property type="project" value="TreeGrafter"/>
</dbReference>
<evidence type="ECO:0000313" key="7">
    <source>
        <dbReference type="Proteomes" id="UP000245474"/>
    </source>
</evidence>
<dbReference type="InterPro" id="IPR011760">
    <property type="entry name" value="PsdUridine_synth_TruD_insert"/>
</dbReference>
<dbReference type="Gene3D" id="3.30.2340.10">
    <property type="entry name" value="TruD, insertion domain"/>
    <property type="match status" value="1"/>
</dbReference>
<reference evidence="6 7" key="1">
    <citation type="submission" date="2018-05" db="EMBL/GenBank/DDBJ databases">
        <title>Spiribacter halobius sp. nov., a moderately halophilic bacterium isolated from marine solar saltern.</title>
        <authorList>
            <person name="Zheng W.-S."/>
            <person name="Lu D.-C."/>
            <person name="Du Z.-J."/>
        </authorList>
    </citation>
    <scope>NUCLEOTIDE SEQUENCE [LARGE SCALE GENOMIC DNA]</scope>
    <source>
        <strain evidence="6 7">E85</strain>
    </source>
</reference>
<evidence type="ECO:0000313" key="6">
    <source>
        <dbReference type="EMBL" id="PWG63928.1"/>
    </source>
</evidence>
<evidence type="ECO:0000256" key="3">
    <source>
        <dbReference type="ARBA" id="ARBA00023235"/>
    </source>
</evidence>
<dbReference type="OrthoDB" id="1550679at2"/>
<feature type="domain" description="TRUD" evidence="5">
    <location>
        <begin position="163"/>
        <end position="311"/>
    </location>
</feature>
<dbReference type="GO" id="GO:0160150">
    <property type="term" value="F:tRNA pseudouridine(13) synthase activity"/>
    <property type="evidence" value="ECO:0007669"/>
    <property type="project" value="UniProtKB-EC"/>
</dbReference>
<keyword evidence="7" id="KW-1185">Reference proteome</keyword>
<dbReference type="AlphaFoldDB" id="A0A2U2N4G7"/>
<evidence type="ECO:0000259" key="5">
    <source>
        <dbReference type="PROSITE" id="PS50984"/>
    </source>
</evidence>
<dbReference type="HAMAP" id="MF_01082">
    <property type="entry name" value="TruD"/>
    <property type="match status" value="1"/>
</dbReference>
<dbReference type="PANTHER" id="PTHR47811:SF1">
    <property type="entry name" value="TRNA PSEUDOURIDINE SYNTHASE D"/>
    <property type="match status" value="1"/>
</dbReference>
<dbReference type="InterPro" id="IPR042214">
    <property type="entry name" value="TruD_catalytic"/>
</dbReference>
<comment type="catalytic activity">
    <reaction evidence="4">
        <text>uridine(13) in tRNA = pseudouridine(13) in tRNA</text>
        <dbReference type="Rhea" id="RHEA:42540"/>
        <dbReference type="Rhea" id="RHEA-COMP:10105"/>
        <dbReference type="Rhea" id="RHEA-COMP:10106"/>
        <dbReference type="ChEBI" id="CHEBI:65314"/>
        <dbReference type="ChEBI" id="CHEBI:65315"/>
        <dbReference type="EC" id="5.4.99.27"/>
    </reaction>
</comment>
<dbReference type="InterPro" id="IPR043165">
    <property type="entry name" value="TruD_insert_sf"/>
</dbReference>
<dbReference type="PROSITE" id="PS01268">
    <property type="entry name" value="UPF0024"/>
    <property type="match status" value="1"/>
</dbReference>
<name>A0A2U2N4G7_9GAMM</name>
<dbReference type="Pfam" id="PF01142">
    <property type="entry name" value="TruD"/>
    <property type="match status" value="2"/>
</dbReference>
<dbReference type="EC" id="5.4.99.27" evidence="4"/>
<dbReference type="PROSITE" id="PS50984">
    <property type="entry name" value="TRUD"/>
    <property type="match status" value="1"/>
</dbReference>
<dbReference type="RefSeq" id="WP_109677611.1">
    <property type="nucleotide sequence ID" value="NZ_CP086615.1"/>
</dbReference>
<dbReference type="SUPFAM" id="SSF55120">
    <property type="entry name" value="Pseudouridine synthase"/>
    <property type="match status" value="1"/>
</dbReference>
<gene>
    <name evidence="4" type="primary">truD</name>
    <name evidence="6" type="ORF">DEM34_06950</name>
</gene>
<comment type="function">
    <text evidence="4">Responsible for synthesis of pseudouridine from uracil-13 in transfer RNAs.</text>
</comment>
<sequence>MTGPPAARLLPCARPPAHGAALGTARLRSQPADFRVRERLGFEADGEGPHLLLRIRKTGLTTDEAIRAIAAAWAVPARDIGHAGRKDRDAVTEQWLTVPWPLAGALPAPGRLAGGLELLEAARHRRKLRVGALTGNAFRLVLREVAAAPAAVDRRLARLVRYGVPNYFGPQRFGRGGANVDKALAWMQDRLRVRGRGQQGLLLSAARSECFNRVLAARVGEGSWDRAGPDDLMVLDGRGSLFAAADEAPAALARRTARLEIHPTGPLPGSAGPAPGPAVARQESEALRGLEPLVDGLQRRQVTAARRSLRLRVERLAWHWPEPHTLVLEFGLTAGGYATSVAAELFEL</sequence>
<dbReference type="GO" id="GO:0031119">
    <property type="term" value="P:tRNA pseudouridine synthesis"/>
    <property type="evidence" value="ECO:0007669"/>
    <property type="project" value="UniProtKB-UniRule"/>
</dbReference>
<protein>
    <recommendedName>
        <fullName evidence="4">tRNA pseudouridine synthase D</fullName>
        <ecNumber evidence="4">5.4.99.27</ecNumber>
    </recommendedName>
    <alternativeName>
        <fullName evidence="4">tRNA pseudouridine(13) synthase</fullName>
    </alternativeName>
    <alternativeName>
        <fullName evidence="4">tRNA pseudouridylate synthase D</fullName>
    </alternativeName>
    <alternativeName>
        <fullName evidence="4">tRNA-uridine isomerase D</fullName>
    </alternativeName>
</protein>
<comment type="caution">
    <text evidence="6">The sequence shown here is derived from an EMBL/GenBank/DDBJ whole genome shotgun (WGS) entry which is preliminary data.</text>
</comment>
<dbReference type="InterPro" id="IPR020119">
    <property type="entry name" value="PsdUridine_synth_TruD_CS"/>
</dbReference>
<dbReference type="GO" id="GO:0003723">
    <property type="term" value="F:RNA binding"/>
    <property type="evidence" value="ECO:0007669"/>
    <property type="project" value="InterPro"/>
</dbReference>
<keyword evidence="3 4" id="KW-0413">Isomerase</keyword>
<dbReference type="InterPro" id="IPR020103">
    <property type="entry name" value="PsdUridine_synth_cat_dom_sf"/>
</dbReference>
<keyword evidence="2 4" id="KW-0819">tRNA processing</keyword>
<evidence type="ECO:0000256" key="1">
    <source>
        <dbReference type="ARBA" id="ARBA00007953"/>
    </source>
</evidence>
<dbReference type="Proteomes" id="UP000245474">
    <property type="component" value="Unassembled WGS sequence"/>
</dbReference>
<dbReference type="PANTHER" id="PTHR47811">
    <property type="entry name" value="TRNA PSEUDOURIDINE SYNTHASE D"/>
    <property type="match status" value="1"/>
</dbReference>
<dbReference type="InterPro" id="IPR001656">
    <property type="entry name" value="PsdUridine_synth_TruD"/>
</dbReference>
<dbReference type="InterPro" id="IPR050170">
    <property type="entry name" value="TruD_pseudoU_synthase"/>
</dbReference>
<feature type="active site" description="Nucleophile" evidence="4">
    <location>
        <position position="87"/>
    </location>
</feature>
<proteinExistence type="inferred from homology"/>
<comment type="similarity">
    <text evidence="1 4">Belongs to the pseudouridine synthase TruD family.</text>
</comment>